<organism evidence="1 2">
    <name type="scientific">Saccharopolyspora gregorii</name>
    <dbReference type="NCBI Taxonomy" id="33914"/>
    <lineage>
        <taxon>Bacteria</taxon>
        <taxon>Bacillati</taxon>
        <taxon>Actinomycetota</taxon>
        <taxon>Actinomycetes</taxon>
        <taxon>Pseudonocardiales</taxon>
        <taxon>Pseudonocardiaceae</taxon>
        <taxon>Saccharopolyspora</taxon>
    </lineage>
</organism>
<dbReference type="Proteomes" id="UP001500483">
    <property type="component" value="Unassembled WGS sequence"/>
</dbReference>
<dbReference type="EMBL" id="BAAAYK010000038">
    <property type="protein sequence ID" value="GAA3361848.1"/>
    <property type="molecule type" value="Genomic_DNA"/>
</dbReference>
<keyword evidence="2" id="KW-1185">Reference proteome</keyword>
<protein>
    <submittedName>
        <fullName evidence="1">Uncharacterized protein</fullName>
    </submittedName>
</protein>
<comment type="caution">
    <text evidence="1">The sequence shown here is derived from an EMBL/GenBank/DDBJ whole genome shotgun (WGS) entry which is preliminary data.</text>
</comment>
<evidence type="ECO:0000313" key="2">
    <source>
        <dbReference type="Proteomes" id="UP001500483"/>
    </source>
</evidence>
<proteinExistence type="predicted"/>
<evidence type="ECO:0000313" key="1">
    <source>
        <dbReference type="EMBL" id="GAA3361848.1"/>
    </source>
</evidence>
<name>A0ABP6RW92_9PSEU</name>
<accession>A0ABP6RW92</accession>
<reference evidence="2" key="1">
    <citation type="journal article" date="2019" name="Int. J. Syst. Evol. Microbiol.">
        <title>The Global Catalogue of Microorganisms (GCM) 10K type strain sequencing project: providing services to taxonomists for standard genome sequencing and annotation.</title>
        <authorList>
            <consortium name="The Broad Institute Genomics Platform"/>
            <consortium name="The Broad Institute Genome Sequencing Center for Infectious Disease"/>
            <person name="Wu L."/>
            <person name="Ma J."/>
        </authorList>
    </citation>
    <scope>NUCLEOTIDE SEQUENCE [LARGE SCALE GENOMIC DNA]</scope>
    <source>
        <strain evidence="2">JCM 9687</strain>
    </source>
</reference>
<sequence length="82" mass="9070">MTALRACLALRGEFAILEELLVRAADHPRLFHGGRGWNYRFAGFRPPVGGFPASRSRPGFVAIRTVHDGDKTVVPRDEGSHE</sequence>
<gene>
    <name evidence="1" type="ORF">GCM10020366_47430</name>
</gene>